<feature type="compositionally biased region" description="Low complexity" evidence="1">
    <location>
        <begin position="241"/>
        <end position="252"/>
    </location>
</feature>
<keyword evidence="5" id="KW-1185">Reference proteome</keyword>
<dbReference type="EMBL" id="CAMXCT030001460">
    <property type="protein sequence ID" value="CAL4777624.1"/>
    <property type="molecule type" value="Genomic_DNA"/>
</dbReference>
<evidence type="ECO:0000313" key="5">
    <source>
        <dbReference type="Proteomes" id="UP001152797"/>
    </source>
</evidence>
<feature type="transmembrane region" description="Helical" evidence="2">
    <location>
        <begin position="646"/>
        <end position="669"/>
    </location>
</feature>
<proteinExistence type="predicted"/>
<feature type="region of interest" description="Disordered" evidence="1">
    <location>
        <begin position="161"/>
        <end position="252"/>
    </location>
</feature>
<protein>
    <submittedName>
        <fullName evidence="4">Ankyrin repeat domain-containing protein 50</fullName>
    </submittedName>
</protein>
<evidence type="ECO:0000256" key="2">
    <source>
        <dbReference type="SAM" id="Phobius"/>
    </source>
</evidence>
<name>A0A9P1CFQ1_9DINO</name>
<feature type="region of interest" description="Disordered" evidence="1">
    <location>
        <begin position="405"/>
        <end position="472"/>
    </location>
</feature>
<feature type="compositionally biased region" description="Gly residues" evidence="1">
    <location>
        <begin position="418"/>
        <end position="447"/>
    </location>
</feature>
<organism evidence="3">
    <name type="scientific">Cladocopium goreaui</name>
    <dbReference type="NCBI Taxonomy" id="2562237"/>
    <lineage>
        <taxon>Eukaryota</taxon>
        <taxon>Sar</taxon>
        <taxon>Alveolata</taxon>
        <taxon>Dinophyceae</taxon>
        <taxon>Suessiales</taxon>
        <taxon>Symbiodiniaceae</taxon>
        <taxon>Cladocopium</taxon>
    </lineage>
</organism>
<feature type="compositionally biased region" description="Gly residues" evidence="1">
    <location>
        <begin position="173"/>
        <end position="189"/>
    </location>
</feature>
<dbReference type="Proteomes" id="UP001152797">
    <property type="component" value="Unassembled WGS sequence"/>
</dbReference>
<comment type="caution">
    <text evidence="3">The sequence shown here is derived from an EMBL/GenBank/DDBJ whole genome shotgun (WGS) entry which is preliminary data.</text>
</comment>
<reference evidence="3" key="1">
    <citation type="submission" date="2022-10" db="EMBL/GenBank/DDBJ databases">
        <authorList>
            <person name="Chen Y."/>
            <person name="Dougan E. K."/>
            <person name="Chan C."/>
            <person name="Rhodes N."/>
            <person name="Thang M."/>
        </authorList>
    </citation>
    <scope>NUCLEOTIDE SEQUENCE</scope>
</reference>
<keyword evidence="2" id="KW-0472">Membrane</keyword>
<feature type="compositionally biased region" description="Gly residues" evidence="1">
    <location>
        <begin position="201"/>
        <end position="223"/>
    </location>
</feature>
<accession>A0A9P1CFQ1</accession>
<dbReference type="OrthoDB" id="10630857at2759"/>
<evidence type="ECO:0000256" key="1">
    <source>
        <dbReference type="SAM" id="MobiDB-lite"/>
    </source>
</evidence>
<sequence>MAKVAARLAGRASAGELPVPLPAAVLVQVVRGPGAPASQLRPGECVGSFMAMLVLQMRYLGYVRYHELRLLAVALLRPIEPLFKFAGAPLPTDALDFAMPRSSAFIDPPPPRPPTKVRLLSPQLQAEIQEKALAQERAAKTGNGSEEALIEQARKIEWKQTGHAAPGRPGPNGVHGGYGQGGYGPGYGQPGRQFGPTGSPRGYGGYGQNGYGQSGYGQSGYGLNGYNQKNGPRGVQSGQNGTSSSRAAAGSGATRALYVDAVPWNGRMEEGPCDPASVFEVRSHVRDVAPHLIGSGCEKYVMDADKLLNNLPTDFASDGIPACRNDYMVKSTAKMVYDVERCAQTAMMRAEHVNKDEEAEVNQILNDLHSSRIRVLVPVNGYSSPASFPGHPQMSSKDWETFERTDSAGQLANQWGTGSHGAAGHGTGGHGAAGHGGFGHGAHGQGAHGDVYGQPPRPQEPLQHGRLGPPEVYQVPVEPEEKRIRAVVEKAKQLNKDPSLIPGPVAPPDGGRPAPPIAKMPIFGAQQPMLDNGVPSTVGLPVFGKPVMIQMLPPLAFAMELVAASLLHSAPSLGFKVRGMLRDLADVHCRVPMFADLAMGRRYHGQELVKSAGPGIFHAQWATYCCGALIGNAVGLPSEAMALATWAAEVLLMFILWLLFLVLSLPQFWQMMWGFRKWWIVYGLTYATRWSIFRFVIPQKVVTDDGAVLRRRVRGFPVLRDPAVTQLPGQKNCALIGPPSGAMARSRTILAPLVTLACHLDAVTMCCFSG</sequence>
<keyword evidence="2" id="KW-0812">Transmembrane</keyword>
<gene>
    <name evidence="3" type="ORF">C1SCF055_LOCUS17311</name>
</gene>
<reference evidence="4 5" key="2">
    <citation type="submission" date="2024-05" db="EMBL/GenBank/DDBJ databases">
        <authorList>
            <person name="Chen Y."/>
            <person name="Shah S."/>
            <person name="Dougan E. K."/>
            <person name="Thang M."/>
            <person name="Chan C."/>
        </authorList>
    </citation>
    <scope>NUCLEOTIDE SEQUENCE [LARGE SCALE GENOMIC DNA]</scope>
</reference>
<evidence type="ECO:0000313" key="3">
    <source>
        <dbReference type="EMBL" id="CAI3990312.1"/>
    </source>
</evidence>
<dbReference type="EMBL" id="CAMXCT010001460">
    <property type="protein sequence ID" value="CAI3990312.1"/>
    <property type="molecule type" value="Genomic_DNA"/>
</dbReference>
<dbReference type="EMBL" id="CAMXCT020001460">
    <property type="protein sequence ID" value="CAL1143687.1"/>
    <property type="molecule type" value="Genomic_DNA"/>
</dbReference>
<keyword evidence="2" id="KW-1133">Transmembrane helix</keyword>
<evidence type="ECO:0000313" key="4">
    <source>
        <dbReference type="EMBL" id="CAL4777624.1"/>
    </source>
</evidence>
<dbReference type="AlphaFoldDB" id="A0A9P1CFQ1"/>